<proteinExistence type="inferred from homology"/>
<dbReference type="PRINTS" id="PR00190">
    <property type="entry name" value="ACTIN"/>
</dbReference>
<dbReference type="AlphaFoldDB" id="A0A2V2VFP6"/>
<evidence type="ECO:0000313" key="5">
    <source>
        <dbReference type="Proteomes" id="UP000246121"/>
    </source>
</evidence>
<dbReference type="VEuPathDB" id="TriTrypDB:TcG_00756"/>
<organism evidence="4 5">
    <name type="scientific">Trypanosoma cruzi</name>
    <dbReference type="NCBI Taxonomy" id="5693"/>
    <lineage>
        <taxon>Eukaryota</taxon>
        <taxon>Discoba</taxon>
        <taxon>Euglenozoa</taxon>
        <taxon>Kinetoplastea</taxon>
        <taxon>Metakinetoplastina</taxon>
        <taxon>Trypanosomatida</taxon>
        <taxon>Trypanosomatidae</taxon>
        <taxon>Trypanosoma</taxon>
        <taxon>Schizotrypanum</taxon>
    </lineage>
</organism>
<dbReference type="InterPro" id="IPR004000">
    <property type="entry name" value="Actin"/>
</dbReference>
<dbReference type="OrthoDB" id="5132116at2759"/>
<dbReference type="VEuPathDB" id="TriTrypDB:BCY84_02227"/>
<dbReference type="SMART" id="SM00268">
    <property type="entry name" value="ACTIN"/>
    <property type="match status" value="1"/>
</dbReference>
<dbReference type="InterPro" id="IPR043129">
    <property type="entry name" value="ATPase_NBD"/>
</dbReference>
<comment type="caution">
    <text evidence="4">The sequence shown here is derived from an EMBL/GenBank/DDBJ whole genome shotgun (WGS) entry which is preliminary data.</text>
</comment>
<dbReference type="GO" id="GO:0016787">
    <property type="term" value="F:hydrolase activity"/>
    <property type="evidence" value="ECO:0007669"/>
    <property type="project" value="UniProtKB-KW"/>
</dbReference>
<dbReference type="FunFam" id="3.30.420.40:FF:000050">
    <property type="entry name" value="Actin, alpha skeletal muscle"/>
    <property type="match status" value="1"/>
</dbReference>
<evidence type="ECO:0000256" key="3">
    <source>
        <dbReference type="RuleBase" id="RU000487"/>
    </source>
</evidence>
<dbReference type="Proteomes" id="UP000246121">
    <property type="component" value="Unassembled WGS sequence"/>
</dbReference>
<dbReference type="PANTHER" id="PTHR11937">
    <property type="entry name" value="ACTIN"/>
    <property type="match status" value="1"/>
</dbReference>
<protein>
    <submittedName>
        <fullName evidence="4">Putative actin 3</fullName>
    </submittedName>
</protein>
<evidence type="ECO:0000256" key="1">
    <source>
        <dbReference type="ARBA" id="ARBA00022801"/>
    </source>
</evidence>
<sequence length="390" mass="42640">MIIVDFGSSLVKAGTVTESLPSLIFPAVVGVPAKKNGLLKRNKIALEEAPLAPFLVGAEAIHEMHRATLHHPIRHGIVKDWPRMEQVIHHTFVEFGMNSEETSIVCTEPLFTPKQNSEQLAEVLFEAFGVPSIALIPSGMCALYSSGRTTGVVLDSGDGVTQVTPVYDSYIIRNAASRFNLGGHEVTEHLRTLLFERGLNFTSPQDRLTVQSIKESLCYVSPNYEVELQEGDEKRRLFSLPDGQEIYVGKEAFRAPEILFSPFITFSENPSMSEFVVKAVKSCGIDIRKDLLSSIILSGGNTMFDGFASRLAGEVLKEFPGLFGSAKVIDAVDRQYSVWSGASVLAGLSTFSDHLLTRDIFEEHGPSIVHNYSRSAVLGDECSDVAEGGE</sequence>
<dbReference type="SMR" id="A0A2V2VFP6"/>
<reference evidence="4 5" key="1">
    <citation type="journal article" date="2018" name="Microb. Genom.">
        <title>Expanding an expanded genome: long-read sequencing of Trypanosoma cruzi.</title>
        <authorList>
            <person name="Berna L."/>
            <person name="Rodriguez M."/>
            <person name="Chiribao M.L."/>
            <person name="Parodi-Talice A."/>
            <person name="Pita S."/>
            <person name="Rijo G."/>
            <person name="Alvarez-Valin F."/>
            <person name="Robello C."/>
        </authorList>
    </citation>
    <scope>NUCLEOTIDE SEQUENCE [LARGE SCALE GENOMIC DNA]</scope>
    <source>
        <strain evidence="4 5">Dm28c</strain>
    </source>
</reference>
<dbReference type="VEuPathDB" id="TriTrypDB:TcCL_NonESM02264"/>
<dbReference type="VEuPathDB" id="TriTrypDB:TcYC6_0081310"/>
<name>A0A2V2VFP6_TRYCR</name>
<dbReference type="VEuPathDB" id="TriTrypDB:TcBrA4_0008750"/>
<dbReference type="VEuPathDB" id="TriTrypDB:TcCLB.507129.10"/>
<keyword evidence="1" id="KW-0378">Hydrolase</keyword>
<dbReference type="VEuPathDB" id="TriTrypDB:C3747_69g137"/>
<dbReference type="VEuPathDB" id="TriTrypDB:TcCLB.510945.30"/>
<dbReference type="Pfam" id="PF00022">
    <property type="entry name" value="Actin"/>
    <property type="match status" value="1"/>
</dbReference>
<evidence type="ECO:0000313" key="4">
    <source>
        <dbReference type="EMBL" id="PWU93998.1"/>
    </source>
</evidence>
<comment type="similarity">
    <text evidence="3">Belongs to the actin family.</text>
</comment>
<dbReference type="Gene3D" id="3.30.420.40">
    <property type="match status" value="2"/>
</dbReference>
<dbReference type="VEuPathDB" id="TriTrypDB:TCDM_00863"/>
<gene>
    <name evidence="4" type="ORF">C4B63_28g68</name>
</gene>
<evidence type="ECO:0000256" key="2">
    <source>
        <dbReference type="ARBA" id="ARBA00049360"/>
    </source>
</evidence>
<comment type="catalytic activity">
    <reaction evidence="2">
        <text>ATP + H2O = ADP + phosphate + H(+)</text>
        <dbReference type="Rhea" id="RHEA:13065"/>
        <dbReference type="ChEBI" id="CHEBI:15377"/>
        <dbReference type="ChEBI" id="CHEBI:15378"/>
        <dbReference type="ChEBI" id="CHEBI:30616"/>
        <dbReference type="ChEBI" id="CHEBI:43474"/>
        <dbReference type="ChEBI" id="CHEBI:456216"/>
    </reaction>
</comment>
<dbReference type="EMBL" id="PRFA01000028">
    <property type="protein sequence ID" value="PWU93998.1"/>
    <property type="molecule type" value="Genomic_DNA"/>
</dbReference>
<dbReference type="FunFam" id="3.90.640.10:FF:000007">
    <property type="entry name" value="Actin like 7B"/>
    <property type="match status" value="1"/>
</dbReference>
<dbReference type="VEuPathDB" id="TriTrypDB:ECC02_003438"/>
<dbReference type="VEuPathDB" id="TriTrypDB:Tc_MARK_376"/>
<dbReference type="Gene3D" id="3.90.640.10">
    <property type="entry name" value="Actin, Chain A, domain 4"/>
    <property type="match status" value="1"/>
</dbReference>
<dbReference type="VEuPathDB" id="TriTrypDB:TCSYLVIO_001534"/>
<dbReference type="SUPFAM" id="SSF53067">
    <property type="entry name" value="Actin-like ATPase domain"/>
    <property type="match status" value="2"/>
</dbReference>
<dbReference type="VEuPathDB" id="TriTrypDB:C4B63_28g68"/>
<accession>A0A2V2VFP6</accession>